<keyword evidence="3" id="KW-1185">Reference proteome</keyword>
<evidence type="ECO:0000259" key="1">
    <source>
        <dbReference type="Pfam" id="PF12762"/>
    </source>
</evidence>
<feature type="domain" description="ISXO2-like transposase" evidence="1">
    <location>
        <begin position="11"/>
        <end position="135"/>
    </location>
</feature>
<organism evidence="2 3">
    <name type="scientific">Olsenella profusa</name>
    <dbReference type="NCBI Taxonomy" id="138595"/>
    <lineage>
        <taxon>Bacteria</taxon>
        <taxon>Bacillati</taxon>
        <taxon>Actinomycetota</taxon>
        <taxon>Coriobacteriia</taxon>
        <taxon>Coriobacteriales</taxon>
        <taxon>Atopobiaceae</taxon>
        <taxon>Olsenella</taxon>
    </lineage>
</organism>
<dbReference type="EMBL" id="JACSNQ010000007">
    <property type="protein sequence ID" value="MBM6774855.1"/>
    <property type="molecule type" value="Genomic_DNA"/>
</dbReference>
<reference evidence="2 3" key="1">
    <citation type="journal article" date="2021" name="Sci. Rep.">
        <title>The distribution of antibiotic resistance genes in chicken gut microbiota commensals.</title>
        <authorList>
            <person name="Juricova H."/>
            <person name="Matiasovicova J."/>
            <person name="Kubasova T."/>
            <person name="Cejkova D."/>
            <person name="Rychlik I."/>
        </authorList>
    </citation>
    <scope>NUCLEOTIDE SEQUENCE [LARGE SCALE GENOMIC DNA]</scope>
    <source>
        <strain evidence="2 3">An794</strain>
    </source>
</reference>
<evidence type="ECO:0000313" key="2">
    <source>
        <dbReference type="EMBL" id="MBM6774855.1"/>
    </source>
</evidence>
<dbReference type="Proteomes" id="UP000712527">
    <property type="component" value="Unassembled WGS sequence"/>
</dbReference>
<proteinExistence type="predicted"/>
<accession>A0ABS2F1V2</accession>
<gene>
    <name evidence="2" type="ORF">H9X80_04775</name>
</gene>
<protein>
    <submittedName>
        <fullName evidence="2">Transposase</fullName>
    </submittedName>
</protein>
<comment type="caution">
    <text evidence="2">The sequence shown here is derived from an EMBL/GenBank/DDBJ whole genome shotgun (WGS) entry which is preliminary data.</text>
</comment>
<name>A0ABS2F1V2_9ACTN</name>
<dbReference type="InterPro" id="IPR024445">
    <property type="entry name" value="Tnp_ISXO2-like"/>
</dbReference>
<evidence type="ECO:0000313" key="3">
    <source>
        <dbReference type="Proteomes" id="UP000712527"/>
    </source>
</evidence>
<sequence>MDEMCLGATVPGRVGRGCEKAPLLVAAEAAGPGGPGRCSARVASDVTAGSYREFCRLHVGVLARVRFDGFLPIGCALASWPRAEAGRTPSGGSPGTWLRLAHKVISNLRAYVQGTYHGLSATRLQGAVDEFCWRYSHRAPGGPGIASELLGDAVRGHTPRAELLSSTFAAQGPGGRIRNARREKRENEEWVARATAKAIGERAADYASR</sequence>
<dbReference type="Pfam" id="PF12762">
    <property type="entry name" value="DDE_Tnp_IS1595"/>
    <property type="match status" value="1"/>
</dbReference>